<evidence type="ECO:0000313" key="4">
    <source>
        <dbReference type="Proteomes" id="UP000240760"/>
    </source>
</evidence>
<keyword evidence="1" id="KW-0812">Transmembrane</keyword>
<feature type="chain" id="PRO_5015660400" evidence="2">
    <location>
        <begin position="22"/>
        <end position="165"/>
    </location>
</feature>
<dbReference type="Proteomes" id="UP000240760">
    <property type="component" value="Unassembled WGS sequence"/>
</dbReference>
<feature type="transmembrane region" description="Helical" evidence="1">
    <location>
        <begin position="108"/>
        <end position="128"/>
    </location>
</feature>
<name>A0A2T4BRQ8_TRILO</name>
<reference evidence="3 4" key="1">
    <citation type="submission" date="2016-07" db="EMBL/GenBank/DDBJ databases">
        <title>Multiple horizontal gene transfer events from other fungi enriched the ability of initially mycotrophic Trichoderma (Ascomycota) to feed on dead plant biomass.</title>
        <authorList>
            <consortium name="DOE Joint Genome Institute"/>
            <person name="Aerts A."/>
            <person name="Atanasova L."/>
            <person name="Chenthamara K."/>
            <person name="Zhang J."/>
            <person name="Grujic M."/>
            <person name="Henrissat B."/>
            <person name="Kuo A."/>
            <person name="Salamov A."/>
            <person name="Lipzen A."/>
            <person name="Labutti K."/>
            <person name="Barry K."/>
            <person name="Miao Y."/>
            <person name="Rahimi M.J."/>
            <person name="Shen Q."/>
            <person name="Grigoriev I.V."/>
            <person name="Kubicek C.P."/>
            <person name="Druzhinina I.S."/>
        </authorList>
    </citation>
    <scope>NUCLEOTIDE SEQUENCE [LARGE SCALE GENOMIC DNA]</scope>
    <source>
        <strain evidence="3 4">ATCC 18648</strain>
    </source>
</reference>
<keyword evidence="1" id="KW-0472">Membrane</keyword>
<evidence type="ECO:0000313" key="3">
    <source>
        <dbReference type="EMBL" id="PTB71997.1"/>
    </source>
</evidence>
<evidence type="ECO:0000256" key="2">
    <source>
        <dbReference type="SAM" id="SignalP"/>
    </source>
</evidence>
<accession>A0A2T4BRQ8</accession>
<evidence type="ECO:0000256" key="1">
    <source>
        <dbReference type="SAM" id="Phobius"/>
    </source>
</evidence>
<dbReference type="AlphaFoldDB" id="A0A2T4BRQ8"/>
<protein>
    <submittedName>
        <fullName evidence="3">Uncharacterized protein</fullName>
    </submittedName>
</protein>
<proteinExistence type="predicted"/>
<gene>
    <name evidence="3" type="ORF">M440DRAFT_172014</name>
</gene>
<dbReference type="EMBL" id="KZ679144">
    <property type="protein sequence ID" value="PTB71997.1"/>
    <property type="molecule type" value="Genomic_DNA"/>
</dbReference>
<keyword evidence="1" id="KW-1133">Transmembrane helix</keyword>
<organism evidence="3 4">
    <name type="scientific">Trichoderma longibrachiatum ATCC 18648</name>
    <dbReference type="NCBI Taxonomy" id="983965"/>
    <lineage>
        <taxon>Eukaryota</taxon>
        <taxon>Fungi</taxon>
        <taxon>Dikarya</taxon>
        <taxon>Ascomycota</taxon>
        <taxon>Pezizomycotina</taxon>
        <taxon>Sordariomycetes</taxon>
        <taxon>Hypocreomycetidae</taxon>
        <taxon>Hypocreales</taxon>
        <taxon>Hypocreaceae</taxon>
        <taxon>Trichoderma</taxon>
    </lineage>
</organism>
<keyword evidence="4" id="KW-1185">Reference proteome</keyword>
<dbReference type="OrthoDB" id="10596990at2759"/>
<feature type="signal peptide" evidence="2">
    <location>
        <begin position="1"/>
        <end position="21"/>
    </location>
</feature>
<sequence length="165" mass="18442">MTGLCFLVAGVISTLLPEAPSCGFGADLNGTSGNIWLLDCFGNFEAQRLPSVMACPRLRDGRTSLCQLELLGCWAWVHGSWQFFSPAVVPQVQSLRYSCVSTSRCSPIFLWSLILSTLGSICFFLFLSRRVRGRLRGKLMRLACGWERQTLGVGKPRRLLHHSMW</sequence>
<keyword evidence="2" id="KW-0732">Signal</keyword>